<evidence type="ECO:0000313" key="8">
    <source>
        <dbReference type="EMBL" id="AGH99044.1"/>
    </source>
</evidence>
<protein>
    <recommendedName>
        <fullName evidence="4">Alanine racemase</fullName>
        <ecNumber evidence="4">5.1.1.1</ecNumber>
    </recommendedName>
</protein>
<dbReference type="SMART" id="SM01005">
    <property type="entry name" value="Ala_racemase_C"/>
    <property type="match status" value="1"/>
</dbReference>
<dbReference type="PRINTS" id="PR00992">
    <property type="entry name" value="ALARACEMASE"/>
</dbReference>
<feature type="domain" description="Alanine racemase C-terminal" evidence="7">
    <location>
        <begin position="247"/>
        <end position="371"/>
    </location>
</feature>
<keyword evidence="3 4" id="KW-0413">Isomerase</keyword>
<dbReference type="HOGENOM" id="CLU_028393_1_1_5"/>
<dbReference type="GO" id="GO:0008784">
    <property type="term" value="F:alanine racemase activity"/>
    <property type="evidence" value="ECO:0007669"/>
    <property type="project" value="UniProtKB-UniRule"/>
</dbReference>
<dbReference type="PROSITE" id="PS00395">
    <property type="entry name" value="ALANINE_RACEMASE"/>
    <property type="match status" value="1"/>
</dbReference>
<dbReference type="InterPro" id="IPR011079">
    <property type="entry name" value="Ala_racemase_C"/>
</dbReference>
<evidence type="ECO:0000256" key="6">
    <source>
        <dbReference type="PIRSR" id="PIRSR600821-52"/>
    </source>
</evidence>
<dbReference type="GO" id="GO:0030170">
    <property type="term" value="F:pyridoxal phosphate binding"/>
    <property type="evidence" value="ECO:0007669"/>
    <property type="project" value="UniProtKB-UniRule"/>
</dbReference>
<dbReference type="STRING" id="349215.A11S_2248"/>
<evidence type="ECO:0000256" key="4">
    <source>
        <dbReference type="HAMAP-Rule" id="MF_01201"/>
    </source>
</evidence>
<comment type="pathway">
    <text evidence="4">Amino-acid biosynthesis; D-alanine biosynthesis; D-alanine from L-alanine: step 1/1.</text>
</comment>
<feature type="binding site" evidence="4 6">
    <location>
        <position position="316"/>
    </location>
    <ligand>
        <name>substrate</name>
    </ligand>
</feature>
<dbReference type="NCBIfam" id="TIGR00492">
    <property type="entry name" value="alr"/>
    <property type="match status" value="1"/>
</dbReference>
<dbReference type="GO" id="GO:0005829">
    <property type="term" value="C:cytosol"/>
    <property type="evidence" value="ECO:0007669"/>
    <property type="project" value="TreeGrafter"/>
</dbReference>
<feature type="modified residue" description="N6-(pyridoxal phosphate)lysine" evidence="4 5">
    <location>
        <position position="50"/>
    </location>
</feature>
<dbReference type="PATRIC" id="fig|349215.9.peg.2180"/>
<dbReference type="Proteomes" id="UP000011932">
    <property type="component" value="Chromosome"/>
</dbReference>
<dbReference type="CDD" id="cd00430">
    <property type="entry name" value="PLPDE_III_AR"/>
    <property type="match status" value="1"/>
</dbReference>
<dbReference type="GO" id="GO:0030632">
    <property type="term" value="P:D-alanine biosynthetic process"/>
    <property type="evidence" value="ECO:0007669"/>
    <property type="project" value="UniProtKB-UniRule"/>
</dbReference>
<accession>M4W0U3</accession>
<dbReference type="KEGG" id="man:A11S_2248"/>
<organism evidence="8 9">
    <name type="scientific">Micavibrio aeruginosavorus EPB</name>
    <dbReference type="NCBI Taxonomy" id="349215"/>
    <lineage>
        <taxon>Bacteria</taxon>
        <taxon>Pseudomonadati</taxon>
        <taxon>Bdellovibrionota</taxon>
        <taxon>Bdellovibrionia</taxon>
        <taxon>Bdellovibrionales</taxon>
        <taxon>Pseudobdellovibrionaceae</taxon>
        <taxon>Micavibrio</taxon>
    </lineage>
</organism>
<dbReference type="InterPro" id="IPR001608">
    <property type="entry name" value="Ala_racemase_N"/>
</dbReference>
<dbReference type="HAMAP" id="MF_01201">
    <property type="entry name" value="Ala_racemase"/>
    <property type="match status" value="1"/>
</dbReference>
<dbReference type="InterPro" id="IPR000821">
    <property type="entry name" value="Ala_racemase"/>
</dbReference>
<dbReference type="RefSeq" id="WP_015468555.1">
    <property type="nucleotide sequence ID" value="NC_020812.1"/>
</dbReference>
<comment type="function">
    <text evidence="4">Catalyzes the interconversion of L-alanine and D-alanine. May also act on other amino acids.</text>
</comment>
<dbReference type="SUPFAM" id="SSF51419">
    <property type="entry name" value="PLP-binding barrel"/>
    <property type="match status" value="1"/>
</dbReference>
<sequence length="391" mass="40946">MGNYDKLSRMMMSDPLTGGRLTIDLNAISANIRHFQDVVGPHCAVAGVVKADAYGLGLVPVAQTLRACGVKTFFVATPDEGVALRGLFPGAENIAILGGLYPGAAQDYRAHRLTPVLNDLGQVNAWRSFAAGAPCILHIDSGMNRLGLDAADRAAILADPSRLAGLNLHLVMSHFACADDADHPMTARQFSVFDDLARRTCPGVPRSMANSSGAMRLQSYHLDMIRPGMAVYGLNPTPETANPMAPVVRLQVPVLQVRTVPAGDSVGYAATWRADQPTCVATVALGYADGFLRSLSGRGVLYANGVACPVLGRVSMDLVTVDAGGVPGLKPGDVLDVIGPGQGADDLAAQAGTIGYEILTSLGARYRRTYLHSGDQPGMRADSPAGLSAEK</sequence>
<feature type="active site" description="Proton acceptor; specific for L-alanine" evidence="4">
    <location>
        <position position="268"/>
    </location>
</feature>
<evidence type="ECO:0000259" key="7">
    <source>
        <dbReference type="SMART" id="SM01005"/>
    </source>
</evidence>
<keyword evidence="2 4" id="KW-0663">Pyridoxal phosphate</keyword>
<dbReference type="AlphaFoldDB" id="M4W0U3"/>
<comment type="similarity">
    <text evidence="4">Belongs to the alanine racemase family.</text>
</comment>
<dbReference type="Pfam" id="PF01168">
    <property type="entry name" value="Ala_racemase_N"/>
    <property type="match status" value="1"/>
</dbReference>
<feature type="binding site" evidence="4 6">
    <location>
        <position position="145"/>
    </location>
    <ligand>
        <name>substrate</name>
    </ligand>
</feature>
<dbReference type="Gene3D" id="2.40.37.10">
    <property type="entry name" value="Lyase, Ornithine Decarboxylase, Chain A, domain 1"/>
    <property type="match status" value="1"/>
</dbReference>
<comment type="catalytic activity">
    <reaction evidence="4">
        <text>L-alanine = D-alanine</text>
        <dbReference type="Rhea" id="RHEA:20249"/>
        <dbReference type="ChEBI" id="CHEBI:57416"/>
        <dbReference type="ChEBI" id="CHEBI:57972"/>
        <dbReference type="EC" id="5.1.1.1"/>
    </reaction>
</comment>
<dbReference type="PANTHER" id="PTHR30511">
    <property type="entry name" value="ALANINE RACEMASE"/>
    <property type="match status" value="1"/>
</dbReference>
<gene>
    <name evidence="8" type="ORF">A11S_2248</name>
</gene>
<dbReference type="Gene3D" id="3.20.20.10">
    <property type="entry name" value="Alanine racemase"/>
    <property type="match status" value="1"/>
</dbReference>
<dbReference type="Pfam" id="PF00842">
    <property type="entry name" value="Ala_racemase_C"/>
    <property type="match status" value="1"/>
</dbReference>
<dbReference type="UniPathway" id="UPA00042">
    <property type="reaction ID" value="UER00497"/>
</dbReference>
<proteinExistence type="inferred from homology"/>
<evidence type="ECO:0000256" key="1">
    <source>
        <dbReference type="ARBA" id="ARBA00001933"/>
    </source>
</evidence>
<evidence type="ECO:0000256" key="5">
    <source>
        <dbReference type="PIRSR" id="PIRSR600821-50"/>
    </source>
</evidence>
<feature type="active site" description="Proton acceptor; specific for D-alanine" evidence="4">
    <location>
        <position position="50"/>
    </location>
</feature>
<reference evidence="8 9" key="1">
    <citation type="journal article" date="2013" name="ISME J.">
        <title>By their genes ye shall know them: genomic signatures of predatory bacteria.</title>
        <authorList>
            <person name="Pasternak Z."/>
            <person name="Pietrokovski S."/>
            <person name="Rotem O."/>
            <person name="Gophna U."/>
            <person name="Lurie-Weinberger M.N."/>
            <person name="Jurkevitch E."/>
        </authorList>
    </citation>
    <scope>NUCLEOTIDE SEQUENCE [LARGE SCALE GENOMIC DNA]</scope>
    <source>
        <strain evidence="8">EPB</strain>
    </source>
</reference>
<evidence type="ECO:0000256" key="2">
    <source>
        <dbReference type="ARBA" id="ARBA00022898"/>
    </source>
</evidence>
<dbReference type="EMBL" id="CP003538">
    <property type="protein sequence ID" value="AGH99044.1"/>
    <property type="molecule type" value="Genomic_DNA"/>
</dbReference>
<evidence type="ECO:0000313" key="9">
    <source>
        <dbReference type="Proteomes" id="UP000011932"/>
    </source>
</evidence>
<dbReference type="InterPro" id="IPR009006">
    <property type="entry name" value="Ala_racemase/Decarboxylase_C"/>
</dbReference>
<dbReference type="PANTHER" id="PTHR30511:SF0">
    <property type="entry name" value="ALANINE RACEMASE, CATABOLIC-RELATED"/>
    <property type="match status" value="1"/>
</dbReference>
<dbReference type="SUPFAM" id="SSF50621">
    <property type="entry name" value="Alanine racemase C-terminal domain-like"/>
    <property type="match status" value="1"/>
</dbReference>
<dbReference type="InterPro" id="IPR020622">
    <property type="entry name" value="Ala_racemase_pyridoxalP-BS"/>
</dbReference>
<dbReference type="EC" id="5.1.1.1" evidence="4"/>
<dbReference type="InterPro" id="IPR029066">
    <property type="entry name" value="PLP-binding_barrel"/>
</dbReference>
<evidence type="ECO:0000256" key="3">
    <source>
        <dbReference type="ARBA" id="ARBA00023235"/>
    </source>
</evidence>
<name>M4W0U3_9BACT</name>
<comment type="cofactor">
    <cofactor evidence="1 4 5">
        <name>pyridoxal 5'-phosphate</name>
        <dbReference type="ChEBI" id="CHEBI:597326"/>
    </cofactor>
</comment>